<dbReference type="EMBL" id="JAEPRA010000015">
    <property type="protein sequence ID" value="KAG2175207.1"/>
    <property type="molecule type" value="Genomic_DNA"/>
</dbReference>
<proteinExistence type="predicted"/>
<evidence type="ECO:0000256" key="1">
    <source>
        <dbReference type="SAM" id="MobiDB-lite"/>
    </source>
</evidence>
<dbReference type="OrthoDB" id="3981028at2759"/>
<sequence>MSVQSLYQKATRAYLLTQHVSASHSCIKAINLLNTSESPNHSSLRRMIHVLFVNIATSLAESKDLSTTFRILGLQGKTKDDLMNAVWSKVLEGYAGQVGNVDGSVIAVCLLMSLRLGTARIGQQIAEEWLANVPDTLIAELDMAGPMTESAILSSEDEESPISAYYEVLELYSVSILTTLQDYTSAREFIKYNPYISDQQKKTFDQRIEQKENEKFEEKRRKQEEERKAQESAAAAKAAEEEKKQRQETMKQKQEPREVKPKSPLPTSPTPSHTKDIPNGNPVEVSKGAAASTSKKMVTMSNQWIEKVKQMSIDSTSMAYILFVLSIVGLLGSQRARLRAAFQLAASKVWATLQMGTKVTYV</sequence>
<evidence type="ECO:0000313" key="4">
    <source>
        <dbReference type="Proteomes" id="UP000612746"/>
    </source>
</evidence>
<feature type="compositionally biased region" description="Basic and acidic residues" evidence="1">
    <location>
        <begin position="211"/>
        <end position="230"/>
    </location>
</feature>
<keyword evidence="2" id="KW-0472">Membrane</keyword>
<evidence type="ECO:0000256" key="2">
    <source>
        <dbReference type="SAM" id="Phobius"/>
    </source>
</evidence>
<dbReference type="AlphaFoldDB" id="A0A8H7UB91"/>
<keyword evidence="2" id="KW-1133">Transmembrane helix</keyword>
<accession>A0A8H7UB91</accession>
<evidence type="ECO:0000313" key="3">
    <source>
        <dbReference type="EMBL" id="KAG2175207.1"/>
    </source>
</evidence>
<feature type="transmembrane region" description="Helical" evidence="2">
    <location>
        <begin position="317"/>
        <end position="333"/>
    </location>
</feature>
<gene>
    <name evidence="3" type="ORF">INT44_007695</name>
</gene>
<reference evidence="3" key="1">
    <citation type="submission" date="2020-12" db="EMBL/GenBank/DDBJ databases">
        <title>Metabolic potential, ecology and presence of endohyphal bacteria is reflected in genomic diversity of Mucoromycotina.</title>
        <authorList>
            <person name="Muszewska A."/>
            <person name="Okrasinska A."/>
            <person name="Steczkiewicz K."/>
            <person name="Drgas O."/>
            <person name="Orlowska M."/>
            <person name="Perlinska-Lenart U."/>
            <person name="Aleksandrzak-Piekarczyk T."/>
            <person name="Szatraj K."/>
            <person name="Zielenkiewicz U."/>
            <person name="Pilsyk S."/>
            <person name="Malc E."/>
            <person name="Mieczkowski P."/>
            <person name="Kruszewska J.S."/>
            <person name="Biernat P."/>
            <person name="Pawlowska J."/>
        </authorList>
    </citation>
    <scope>NUCLEOTIDE SEQUENCE</scope>
    <source>
        <strain evidence="3">WA0000051536</strain>
    </source>
</reference>
<name>A0A8H7UB91_9FUNG</name>
<feature type="compositionally biased region" description="Basic and acidic residues" evidence="1">
    <location>
        <begin position="238"/>
        <end position="261"/>
    </location>
</feature>
<keyword evidence="4" id="KW-1185">Reference proteome</keyword>
<keyword evidence="2" id="KW-0812">Transmembrane</keyword>
<comment type="caution">
    <text evidence="3">The sequence shown here is derived from an EMBL/GenBank/DDBJ whole genome shotgun (WGS) entry which is preliminary data.</text>
</comment>
<feature type="region of interest" description="Disordered" evidence="1">
    <location>
        <begin position="211"/>
        <end position="296"/>
    </location>
</feature>
<organism evidence="3 4">
    <name type="scientific">Umbelopsis vinacea</name>
    <dbReference type="NCBI Taxonomy" id="44442"/>
    <lineage>
        <taxon>Eukaryota</taxon>
        <taxon>Fungi</taxon>
        <taxon>Fungi incertae sedis</taxon>
        <taxon>Mucoromycota</taxon>
        <taxon>Mucoromycotina</taxon>
        <taxon>Umbelopsidomycetes</taxon>
        <taxon>Umbelopsidales</taxon>
        <taxon>Umbelopsidaceae</taxon>
        <taxon>Umbelopsis</taxon>
    </lineage>
</organism>
<dbReference type="Proteomes" id="UP000612746">
    <property type="component" value="Unassembled WGS sequence"/>
</dbReference>
<protein>
    <submittedName>
        <fullName evidence="3">Uncharacterized protein</fullName>
    </submittedName>
</protein>